<reference evidence="2" key="2">
    <citation type="submission" date="2020-08" db="EMBL/GenBank/DDBJ databases">
        <authorList>
            <person name="Chen M."/>
            <person name="Teng W."/>
            <person name="Zhao L."/>
            <person name="Hu C."/>
            <person name="Zhou Y."/>
            <person name="Han B."/>
            <person name="Song L."/>
            <person name="Shu W."/>
        </authorList>
    </citation>
    <scope>NUCLEOTIDE SEQUENCE</scope>
    <source>
        <strain evidence="2">FACHB-1375</strain>
    </source>
</reference>
<dbReference type="EMBL" id="JACJPW010000050">
    <property type="protein sequence ID" value="MBD2183235.1"/>
    <property type="molecule type" value="Genomic_DNA"/>
</dbReference>
<keyword evidence="3" id="KW-1185">Reference proteome</keyword>
<evidence type="ECO:0000313" key="2">
    <source>
        <dbReference type="EMBL" id="MBD2183235.1"/>
    </source>
</evidence>
<dbReference type="InterPro" id="IPR021374">
    <property type="entry name" value="DUF2996"/>
</dbReference>
<accession>A0A926VG11</accession>
<dbReference type="AlphaFoldDB" id="A0A926VG11"/>
<organism evidence="2 3">
    <name type="scientific">Aerosakkonema funiforme FACHB-1375</name>
    <dbReference type="NCBI Taxonomy" id="2949571"/>
    <lineage>
        <taxon>Bacteria</taxon>
        <taxon>Bacillati</taxon>
        <taxon>Cyanobacteriota</taxon>
        <taxon>Cyanophyceae</taxon>
        <taxon>Oscillatoriophycideae</taxon>
        <taxon>Aerosakkonematales</taxon>
        <taxon>Aerosakkonemataceae</taxon>
        <taxon>Aerosakkonema</taxon>
    </lineage>
</organism>
<proteinExistence type="predicted"/>
<feature type="compositionally biased region" description="Basic and acidic residues" evidence="1">
    <location>
        <begin position="76"/>
        <end position="106"/>
    </location>
</feature>
<dbReference type="PANTHER" id="PTHR36341:SF3">
    <property type="entry name" value="DUF2996 FAMILY PROTEIN"/>
    <property type="match status" value="1"/>
</dbReference>
<feature type="compositionally biased region" description="Basic and acidic residues" evidence="1">
    <location>
        <begin position="1"/>
        <end position="10"/>
    </location>
</feature>
<evidence type="ECO:0000256" key="1">
    <source>
        <dbReference type="SAM" id="MobiDB-lite"/>
    </source>
</evidence>
<gene>
    <name evidence="2" type="ORF">H6G03_19575</name>
</gene>
<dbReference type="Proteomes" id="UP000641646">
    <property type="component" value="Unassembled WGS sequence"/>
</dbReference>
<feature type="compositionally biased region" description="Polar residues" evidence="1">
    <location>
        <begin position="30"/>
        <end position="42"/>
    </location>
</feature>
<dbReference type="Pfam" id="PF11210">
    <property type="entry name" value="DUF2996"/>
    <property type="match status" value="1"/>
</dbReference>
<reference evidence="2" key="1">
    <citation type="journal article" date="2015" name="ISME J.">
        <title>Draft Genome Sequence of Streptomyces incarnatus NRRL8089, which Produces the Nucleoside Antibiotic Sinefungin.</title>
        <authorList>
            <person name="Oshima K."/>
            <person name="Hattori M."/>
            <person name="Shimizu H."/>
            <person name="Fukuda K."/>
            <person name="Nemoto M."/>
            <person name="Inagaki K."/>
            <person name="Tamura T."/>
        </authorList>
    </citation>
    <scope>NUCLEOTIDE SEQUENCE</scope>
    <source>
        <strain evidence="2">FACHB-1375</strain>
    </source>
</reference>
<comment type="caution">
    <text evidence="2">The sequence shown here is derived from an EMBL/GenBank/DDBJ whole genome shotgun (WGS) entry which is preliminary data.</text>
</comment>
<protein>
    <submittedName>
        <fullName evidence="2">DUF2996 domain-containing protein</fullName>
    </submittedName>
</protein>
<evidence type="ECO:0000313" key="3">
    <source>
        <dbReference type="Proteomes" id="UP000641646"/>
    </source>
</evidence>
<sequence length="226" mass="24522">MAEETNHNEAGENAPSTVDKQAPSVAEENAPSTDSPATTDIPTANAPDPTAVNPEANPNAAEEKPAKAKAAAKKPPKAEAEAGGDTEEKPAKKPAGKKEKAPGVEDKPFADFVQQDYLPAITAALAKQGVNDLQLSFEKQKIPIIGFAKEPECWQIIGSWNKGLRQFRVYFFNEDIQGQRAFSFAENGGKPSTLEPFLIDERKITLDLLVFGVVQRLNAQKWLVRN</sequence>
<name>A0A926VG11_9CYAN</name>
<feature type="region of interest" description="Disordered" evidence="1">
    <location>
        <begin position="1"/>
        <end position="106"/>
    </location>
</feature>
<dbReference type="RefSeq" id="WP_190467136.1">
    <property type="nucleotide sequence ID" value="NZ_JACJPW010000050.1"/>
</dbReference>
<dbReference type="PANTHER" id="PTHR36341">
    <property type="entry name" value="DUF2996 FAMILY PROTEIN"/>
    <property type="match status" value="1"/>
</dbReference>